<sequence>MKPSNSSSLASLLFVYLLLLFLSLITFPTLAIGYTVDASPSPPPPNDIQNRLPHQLYVRYARAILSMPPWPIGFVSPSSPPPFR</sequence>
<evidence type="ECO:0000256" key="1">
    <source>
        <dbReference type="SAM" id="SignalP"/>
    </source>
</evidence>
<dbReference type="Gramene" id="MELO3C029943.2.1">
    <property type="protein sequence ID" value="MELO3C029943.2.1"/>
    <property type="gene ID" value="MELO3C029943.2"/>
</dbReference>
<accession>A0A9I9E7Q5</accession>
<evidence type="ECO:0008006" key="3">
    <source>
        <dbReference type="Google" id="ProtNLM"/>
    </source>
</evidence>
<dbReference type="AlphaFoldDB" id="A0A9I9E7Q5"/>
<feature type="chain" id="PRO_5039934226" description="Transmembrane protein" evidence="1">
    <location>
        <begin position="34"/>
        <end position="84"/>
    </location>
</feature>
<evidence type="ECO:0000313" key="2">
    <source>
        <dbReference type="EnsemblPlants" id="MELO3C029943.2.1"/>
    </source>
</evidence>
<organism evidence="2">
    <name type="scientific">Cucumis melo</name>
    <name type="common">Muskmelon</name>
    <dbReference type="NCBI Taxonomy" id="3656"/>
    <lineage>
        <taxon>Eukaryota</taxon>
        <taxon>Viridiplantae</taxon>
        <taxon>Streptophyta</taxon>
        <taxon>Embryophyta</taxon>
        <taxon>Tracheophyta</taxon>
        <taxon>Spermatophyta</taxon>
        <taxon>Magnoliopsida</taxon>
        <taxon>eudicotyledons</taxon>
        <taxon>Gunneridae</taxon>
        <taxon>Pentapetalae</taxon>
        <taxon>rosids</taxon>
        <taxon>fabids</taxon>
        <taxon>Cucurbitales</taxon>
        <taxon>Cucurbitaceae</taxon>
        <taxon>Benincaseae</taxon>
        <taxon>Cucumis</taxon>
    </lineage>
</organism>
<dbReference type="EnsemblPlants" id="MELO3C029943.2.1">
    <property type="protein sequence ID" value="MELO3C029943.2.1"/>
    <property type="gene ID" value="MELO3C029943.2"/>
</dbReference>
<protein>
    <recommendedName>
        <fullName evidence="3">Transmembrane protein</fullName>
    </recommendedName>
</protein>
<proteinExistence type="predicted"/>
<reference evidence="2" key="1">
    <citation type="submission" date="2023-03" db="UniProtKB">
        <authorList>
            <consortium name="EnsemblPlants"/>
        </authorList>
    </citation>
    <scope>IDENTIFICATION</scope>
</reference>
<name>A0A9I9E7Q5_CUCME</name>
<keyword evidence="1" id="KW-0732">Signal</keyword>
<feature type="signal peptide" evidence="1">
    <location>
        <begin position="1"/>
        <end position="33"/>
    </location>
</feature>